<keyword evidence="3" id="KW-0812">Transmembrane</keyword>
<dbReference type="GO" id="GO:0003755">
    <property type="term" value="F:peptidyl-prolyl cis-trans isomerase activity"/>
    <property type="evidence" value="ECO:0007669"/>
    <property type="project" value="InterPro"/>
</dbReference>
<comment type="function">
    <text evidence="1">PPIases accelerate the folding of proteins. It catalyzes the cis-trans isomerization of proline imidic peptide bonds in oligopeptides.</text>
</comment>
<sequence length="417" mass="42516">MSGKQDGPRTGDGDAEQAHPITESAPDWVAASDSDSSEPAAESEGDTADKVAKDDASTGDDSDESDSSDGDKAEEKSEDAEKSDSTEKSDGDEDSDDTDADSKAAKKAKLRRPRPEDLDNDDPFGPAPPWLQRGTGRRSAIGIGLTLVLVAALAGVGWLLFGGEEEATAQSEETDSVACQVKEHPDEGLMIAPPQLGNSADRLTATVTTSHGDITVLLFGDVAPCGVSGFSYLATQGFYTNNPCYRITTQMVEPTVTLRCGDPQGTGNGGPGYRFQSEKKFEGRPGFDSFALINDPSGKAGSSFAFIRGQSIPTASLSVIGQVIAGFDVLDQIGASAGLDSYDGAPPQQVSILGVTIEEGTVTLPPTQVPGSPTGPGSGSPTATGDPTGPSTGPSTDPSGSGGPSLPGMPSLPGSSG</sequence>
<dbReference type="SUPFAM" id="SSF50891">
    <property type="entry name" value="Cyclophilin-like"/>
    <property type="match status" value="1"/>
</dbReference>
<dbReference type="InterPro" id="IPR002130">
    <property type="entry name" value="Cyclophilin-type_PPIase_dom"/>
</dbReference>
<dbReference type="AlphaFoldDB" id="A0A543AYQ8"/>
<feature type="region of interest" description="Disordered" evidence="2">
    <location>
        <begin position="1"/>
        <end position="134"/>
    </location>
</feature>
<feature type="compositionally biased region" description="Basic and acidic residues" evidence="2">
    <location>
        <begin position="69"/>
        <end position="89"/>
    </location>
</feature>
<comment type="caution">
    <text evidence="5">The sequence shown here is derived from an EMBL/GenBank/DDBJ whole genome shotgun (WGS) entry which is preliminary data.</text>
</comment>
<evidence type="ECO:0000256" key="3">
    <source>
        <dbReference type="SAM" id="Phobius"/>
    </source>
</evidence>
<keyword evidence="6" id="KW-1185">Reference proteome</keyword>
<feature type="compositionally biased region" description="Basic and acidic residues" evidence="2">
    <location>
        <begin position="47"/>
        <end position="56"/>
    </location>
</feature>
<reference evidence="5 6" key="1">
    <citation type="submission" date="2019-06" db="EMBL/GenBank/DDBJ databases">
        <title>Sequencing the genomes of 1000 actinobacteria strains.</title>
        <authorList>
            <person name="Klenk H.-P."/>
        </authorList>
    </citation>
    <scope>NUCLEOTIDE SEQUENCE [LARGE SCALE GENOMIC DNA]</scope>
    <source>
        <strain evidence="5 6">DSM 45928</strain>
    </source>
</reference>
<evidence type="ECO:0000313" key="6">
    <source>
        <dbReference type="Proteomes" id="UP000317043"/>
    </source>
</evidence>
<dbReference type="PANTHER" id="PTHR45625:SF3">
    <property type="entry name" value="PEPTIDYL-PROLYL CIS-TRANS ISOMERASE B-RELATED"/>
    <property type="match status" value="1"/>
</dbReference>
<dbReference type="InParanoid" id="A0A543AYQ8"/>
<evidence type="ECO:0000256" key="1">
    <source>
        <dbReference type="ARBA" id="ARBA00002388"/>
    </source>
</evidence>
<feature type="compositionally biased region" description="Low complexity" evidence="2">
    <location>
        <begin position="406"/>
        <end position="417"/>
    </location>
</feature>
<feature type="region of interest" description="Disordered" evidence="2">
    <location>
        <begin position="362"/>
        <end position="417"/>
    </location>
</feature>
<feature type="compositionally biased region" description="Low complexity" evidence="2">
    <location>
        <begin position="30"/>
        <end position="40"/>
    </location>
</feature>
<keyword evidence="3" id="KW-0472">Membrane</keyword>
<keyword evidence="3" id="KW-1133">Transmembrane helix</keyword>
<dbReference type="Gene3D" id="2.40.100.10">
    <property type="entry name" value="Cyclophilin-like"/>
    <property type="match status" value="1"/>
</dbReference>
<dbReference type="RefSeq" id="WP_142040996.1">
    <property type="nucleotide sequence ID" value="NZ_JBHTGS010000001.1"/>
</dbReference>
<organism evidence="5 6">
    <name type="scientific">Stackebrandtia endophytica</name>
    <dbReference type="NCBI Taxonomy" id="1496996"/>
    <lineage>
        <taxon>Bacteria</taxon>
        <taxon>Bacillati</taxon>
        <taxon>Actinomycetota</taxon>
        <taxon>Actinomycetes</taxon>
        <taxon>Glycomycetales</taxon>
        <taxon>Glycomycetaceae</taxon>
        <taxon>Stackebrandtia</taxon>
    </lineage>
</organism>
<feature type="compositionally biased region" description="Low complexity" evidence="2">
    <location>
        <begin position="379"/>
        <end position="399"/>
    </location>
</feature>
<dbReference type="OrthoDB" id="5507614at2"/>
<evidence type="ECO:0000259" key="4">
    <source>
        <dbReference type="PROSITE" id="PS50072"/>
    </source>
</evidence>
<feature type="compositionally biased region" description="Acidic residues" evidence="2">
    <location>
        <begin position="90"/>
        <end position="99"/>
    </location>
</feature>
<evidence type="ECO:0000256" key="2">
    <source>
        <dbReference type="SAM" id="MobiDB-lite"/>
    </source>
</evidence>
<gene>
    <name evidence="5" type="ORF">FB566_3266</name>
</gene>
<feature type="domain" description="PPIase cyclophilin-type" evidence="4">
    <location>
        <begin position="212"/>
        <end position="357"/>
    </location>
</feature>
<feature type="transmembrane region" description="Helical" evidence="3">
    <location>
        <begin position="140"/>
        <end position="161"/>
    </location>
</feature>
<keyword evidence="5" id="KW-0413">Isomerase</keyword>
<protein>
    <submittedName>
        <fullName evidence="5">Cyclophilin family peptidyl-prolyl cis-trans isomerase</fullName>
    </submittedName>
</protein>
<dbReference type="PANTHER" id="PTHR45625">
    <property type="entry name" value="PEPTIDYL-PROLYL CIS-TRANS ISOMERASE-RELATED"/>
    <property type="match status" value="1"/>
</dbReference>
<dbReference type="Pfam" id="PF00160">
    <property type="entry name" value="Pro_isomerase"/>
    <property type="match status" value="1"/>
</dbReference>
<dbReference type="PROSITE" id="PS50072">
    <property type="entry name" value="CSA_PPIASE_2"/>
    <property type="match status" value="1"/>
</dbReference>
<dbReference type="Proteomes" id="UP000317043">
    <property type="component" value="Unassembled WGS sequence"/>
</dbReference>
<evidence type="ECO:0000313" key="5">
    <source>
        <dbReference type="EMBL" id="TQL77703.1"/>
    </source>
</evidence>
<dbReference type="InterPro" id="IPR029000">
    <property type="entry name" value="Cyclophilin-like_dom_sf"/>
</dbReference>
<feature type="compositionally biased region" description="Acidic residues" evidence="2">
    <location>
        <begin position="57"/>
        <end position="68"/>
    </location>
</feature>
<proteinExistence type="predicted"/>
<dbReference type="EMBL" id="VFOW01000001">
    <property type="protein sequence ID" value="TQL77703.1"/>
    <property type="molecule type" value="Genomic_DNA"/>
</dbReference>
<accession>A0A543AYQ8</accession>
<dbReference type="InterPro" id="IPR044666">
    <property type="entry name" value="Cyclophilin_A-like"/>
</dbReference>
<feature type="compositionally biased region" description="Basic and acidic residues" evidence="2">
    <location>
        <begin position="1"/>
        <end position="12"/>
    </location>
</feature>
<name>A0A543AYQ8_9ACTN</name>